<organism evidence="1 3">
    <name type="scientific">Modestobacter muralis</name>
    <dbReference type="NCBI Taxonomy" id="1608614"/>
    <lineage>
        <taxon>Bacteria</taxon>
        <taxon>Bacillati</taxon>
        <taxon>Actinomycetota</taxon>
        <taxon>Actinomycetes</taxon>
        <taxon>Geodermatophilales</taxon>
        <taxon>Geodermatophilaceae</taxon>
        <taxon>Modestobacter</taxon>
    </lineage>
</organism>
<evidence type="ECO:0000313" key="4">
    <source>
        <dbReference type="Proteomes" id="UP000471152"/>
    </source>
</evidence>
<evidence type="ECO:0008006" key="5">
    <source>
        <dbReference type="Google" id="ProtNLM"/>
    </source>
</evidence>
<name>A0A6P0EMH5_9ACTN</name>
<evidence type="ECO:0000313" key="2">
    <source>
        <dbReference type="EMBL" id="NEN49698.1"/>
    </source>
</evidence>
<evidence type="ECO:0000313" key="1">
    <source>
        <dbReference type="EMBL" id="NEK92931.1"/>
    </source>
</evidence>
<reference evidence="1 3" key="1">
    <citation type="submission" date="2020-01" db="EMBL/GenBank/DDBJ databases">
        <title>the WGS Modestobacter muralis CPCC 204518.</title>
        <authorList>
            <person name="Jiang Z."/>
        </authorList>
    </citation>
    <scope>NUCLEOTIDE SEQUENCE [LARGE SCALE GENOMIC DNA]</scope>
    <source>
        <strain evidence="1 3">DSM 100205</strain>
    </source>
</reference>
<proteinExistence type="predicted"/>
<accession>A0A6P0EMH5</accession>
<comment type="caution">
    <text evidence="1">The sequence shown here is derived from an EMBL/GenBank/DDBJ whole genome shotgun (WGS) entry which is preliminary data.</text>
</comment>
<dbReference type="EMBL" id="JAAGWB010000005">
    <property type="protein sequence ID" value="NEN49698.1"/>
    <property type="molecule type" value="Genomic_DNA"/>
</dbReference>
<gene>
    <name evidence="2" type="ORF">G3R41_01915</name>
    <name evidence="1" type="ORF">GCU67_01915</name>
</gene>
<keyword evidence="3" id="KW-1185">Reference proteome</keyword>
<sequence>MTSHRAAPPPRRSARLGGAVAAVVGLLLSGVLTWSTSYAAFSARAENEGNSWTTGRVQLSTDRASALFQADELWPGASDSRCLTVTSDGSVPGEVRLYGAALTGPLLLTQNITLDVVQGTGTAVDCSDFSAPAGAPVFSRTLAGYPTEYSAGGSAWTLAGDVGEQRTYRVTYRVDPNAGNATQDSTATMTFVWEVRSTAP</sequence>
<dbReference type="EMBL" id="JAAGWH010000005">
    <property type="protein sequence ID" value="NEK92931.1"/>
    <property type="molecule type" value="Genomic_DNA"/>
</dbReference>
<evidence type="ECO:0000313" key="3">
    <source>
        <dbReference type="Proteomes" id="UP000468828"/>
    </source>
</evidence>
<reference evidence="2 4" key="2">
    <citation type="submission" date="2020-02" db="EMBL/GenBank/DDBJ databases">
        <title>The WGS of Modestobacter muralis DSM 100205.</title>
        <authorList>
            <person name="Jiang Z."/>
        </authorList>
    </citation>
    <scope>NUCLEOTIDE SEQUENCE [LARGE SCALE GENOMIC DNA]</scope>
    <source>
        <strain evidence="2 4">DSM 100205</strain>
    </source>
</reference>
<dbReference type="Proteomes" id="UP000471152">
    <property type="component" value="Unassembled WGS sequence"/>
</dbReference>
<dbReference type="AlphaFoldDB" id="A0A6P0EMH5"/>
<dbReference type="Proteomes" id="UP000468828">
    <property type="component" value="Unassembled WGS sequence"/>
</dbReference>
<protein>
    <recommendedName>
        <fullName evidence="5">Camelysin metallo-endopeptidase</fullName>
    </recommendedName>
</protein>
<dbReference type="RefSeq" id="WP_163609395.1">
    <property type="nucleotide sequence ID" value="NZ_JAAGWB010000005.1"/>
</dbReference>